<dbReference type="InterPro" id="IPR006680">
    <property type="entry name" value="Amidohydro-rel"/>
</dbReference>
<accession>A0A518HWP8</accession>
<dbReference type="AlphaFoldDB" id="A0A518HWP8"/>
<dbReference type="InterPro" id="IPR052350">
    <property type="entry name" value="Metallo-dep_Lactonases"/>
</dbReference>
<evidence type="ECO:0000313" key="3">
    <source>
        <dbReference type="EMBL" id="QDV45184.1"/>
    </source>
</evidence>
<dbReference type="EMBL" id="CP037423">
    <property type="protein sequence ID" value="QDV45184.1"/>
    <property type="molecule type" value="Genomic_DNA"/>
</dbReference>
<dbReference type="Gene3D" id="3.20.20.140">
    <property type="entry name" value="Metal-dependent hydrolases"/>
    <property type="match status" value="1"/>
</dbReference>
<evidence type="ECO:0000313" key="4">
    <source>
        <dbReference type="Proteomes" id="UP000319004"/>
    </source>
</evidence>
<sequence>MLIDSHHHLWKYSAEQYPWISDKMSVLRNDFWSDDLNRLSDEHGVEGFVTVQARQSLEETETLLSLADSQPLIKGVVGWVDFASDQISDQLDRFADNDKLKGLRHVVQDEPDDRFILGADFNSGIRKLAGRGLVYDVLIFARQLESSIEFVRSHADIPMVLDHIAKPTIRDGELDRQWASQIRQIAALPNLSCKFSGVVTEVRDTCWDVETIRPYWEVVLDAFGPDRLMYGSDWPVCLLKSTYERWLEAVRSLTGELSSDEQKQFFGGTAKRIYHLE</sequence>
<dbReference type="Proteomes" id="UP000319004">
    <property type="component" value="Chromosome"/>
</dbReference>
<evidence type="ECO:0000259" key="2">
    <source>
        <dbReference type="Pfam" id="PF04909"/>
    </source>
</evidence>
<dbReference type="PANTHER" id="PTHR43569">
    <property type="entry name" value="AMIDOHYDROLASE"/>
    <property type="match status" value="1"/>
</dbReference>
<keyword evidence="3" id="KW-0378">Hydrolase</keyword>
<dbReference type="PANTHER" id="PTHR43569:SF2">
    <property type="entry name" value="AMIDOHYDROLASE-RELATED DOMAIN-CONTAINING PROTEIN"/>
    <property type="match status" value="1"/>
</dbReference>
<feature type="domain" description="Amidohydrolase-related" evidence="2">
    <location>
        <begin position="3"/>
        <end position="276"/>
    </location>
</feature>
<keyword evidence="4" id="KW-1185">Reference proteome</keyword>
<dbReference type="OrthoDB" id="5450317at2"/>
<organism evidence="3 4">
    <name type="scientific">Stieleria neptunia</name>
    <dbReference type="NCBI Taxonomy" id="2527979"/>
    <lineage>
        <taxon>Bacteria</taxon>
        <taxon>Pseudomonadati</taxon>
        <taxon>Planctomycetota</taxon>
        <taxon>Planctomycetia</taxon>
        <taxon>Pirellulales</taxon>
        <taxon>Pirellulaceae</taxon>
        <taxon>Stieleria</taxon>
    </lineage>
</organism>
<name>A0A518HWP8_9BACT</name>
<gene>
    <name evidence="3" type="ORF">Enr13x_50580</name>
</gene>
<dbReference type="GO" id="GO:0016787">
    <property type="term" value="F:hydrolase activity"/>
    <property type="evidence" value="ECO:0007669"/>
    <property type="project" value="UniProtKB-KW"/>
</dbReference>
<dbReference type="Pfam" id="PF04909">
    <property type="entry name" value="Amidohydro_2"/>
    <property type="match status" value="1"/>
</dbReference>
<dbReference type="InterPro" id="IPR032466">
    <property type="entry name" value="Metal_Hydrolase"/>
</dbReference>
<dbReference type="SUPFAM" id="SSF51556">
    <property type="entry name" value="Metallo-dependent hydrolases"/>
    <property type="match status" value="1"/>
</dbReference>
<evidence type="ECO:0000256" key="1">
    <source>
        <dbReference type="ARBA" id="ARBA00038310"/>
    </source>
</evidence>
<protein>
    <submittedName>
        <fullName evidence="3">Amidohydrolase</fullName>
    </submittedName>
</protein>
<proteinExistence type="inferred from homology"/>
<reference evidence="3 4" key="1">
    <citation type="submission" date="2019-03" db="EMBL/GenBank/DDBJ databases">
        <title>Deep-cultivation of Planctomycetes and their phenomic and genomic characterization uncovers novel biology.</title>
        <authorList>
            <person name="Wiegand S."/>
            <person name="Jogler M."/>
            <person name="Boedeker C."/>
            <person name="Pinto D."/>
            <person name="Vollmers J."/>
            <person name="Rivas-Marin E."/>
            <person name="Kohn T."/>
            <person name="Peeters S.H."/>
            <person name="Heuer A."/>
            <person name="Rast P."/>
            <person name="Oberbeckmann S."/>
            <person name="Bunk B."/>
            <person name="Jeske O."/>
            <person name="Meyerdierks A."/>
            <person name="Storesund J.E."/>
            <person name="Kallscheuer N."/>
            <person name="Luecker S."/>
            <person name="Lage O.M."/>
            <person name="Pohl T."/>
            <person name="Merkel B.J."/>
            <person name="Hornburger P."/>
            <person name="Mueller R.-W."/>
            <person name="Bruemmer F."/>
            <person name="Labrenz M."/>
            <person name="Spormann A.M."/>
            <person name="Op den Camp H."/>
            <person name="Overmann J."/>
            <person name="Amann R."/>
            <person name="Jetten M.S.M."/>
            <person name="Mascher T."/>
            <person name="Medema M.H."/>
            <person name="Devos D.P."/>
            <person name="Kaster A.-K."/>
            <person name="Ovreas L."/>
            <person name="Rohde M."/>
            <person name="Galperin M.Y."/>
            <person name="Jogler C."/>
        </authorList>
    </citation>
    <scope>NUCLEOTIDE SEQUENCE [LARGE SCALE GENOMIC DNA]</scope>
    <source>
        <strain evidence="3 4">Enr13</strain>
    </source>
</reference>
<dbReference type="KEGG" id="snep:Enr13x_50580"/>
<comment type="similarity">
    <text evidence="1">Belongs to the metallo-dependent hydrolases superfamily.</text>
</comment>